<dbReference type="SUPFAM" id="SSF55961">
    <property type="entry name" value="Bet v1-like"/>
    <property type="match status" value="1"/>
</dbReference>
<dbReference type="InterPro" id="IPR023393">
    <property type="entry name" value="START-like_dom_sf"/>
</dbReference>
<dbReference type="Pfam" id="PF08327">
    <property type="entry name" value="AHSA1"/>
    <property type="match status" value="1"/>
</dbReference>
<dbReference type="STRING" id="1229276.DI53_1786"/>
<evidence type="ECO:0000259" key="2">
    <source>
        <dbReference type="Pfam" id="PF08327"/>
    </source>
</evidence>
<gene>
    <name evidence="3" type="ORF">DI53_1786</name>
</gene>
<comment type="similarity">
    <text evidence="1">Belongs to the AHA1 family.</text>
</comment>
<evidence type="ECO:0000313" key="3">
    <source>
        <dbReference type="EMBL" id="KGE14359.1"/>
    </source>
</evidence>
<dbReference type="OrthoDB" id="1445093at2"/>
<feature type="domain" description="Activator of Hsp90 ATPase homologue 1/2-like C-terminal" evidence="2">
    <location>
        <begin position="12"/>
        <end position="122"/>
    </location>
</feature>
<comment type="caution">
    <text evidence="3">The sequence shown here is derived from an EMBL/GenBank/DDBJ whole genome shotgun (WGS) entry which is preliminary data.</text>
</comment>
<evidence type="ECO:0000256" key="1">
    <source>
        <dbReference type="ARBA" id="ARBA00006817"/>
    </source>
</evidence>
<proteinExistence type="inferred from homology"/>
<dbReference type="PATRIC" id="fig|1229276.3.peg.1840"/>
<sequence length="128" mass="15007">MKDFKKYYIIRATPEDIYKALTTEITIRLWTGDLVEIDPQEGGEFSMWDGAITGKFITLEPFKRIVQQWYFGDQNEPSIVTIKLHEHKKGTSFEVQHVNIPDEAYADIVDGWDNTYMASLEEFYDEED</sequence>
<keyword evidence="4" id="KW-1185">Reference proteome</keyword>
<reference evidence="4" key="1">
    <citation type="submission" date="2014-04" db="EMBL/GenBank/DDBJ databases">
        <title>Whole-Genome optical mapping and complete genome sequence of Sphingobacterium deserti sp. nov., a new spaces isolated from desert in the west of China.</title>
        <authorList>
            <person name="Teng C."/>
            <person name="Zhou Z."/>
            <person name="Li X."/>
            <person name="Chen M."/>
            <person name="Lin M."/>
            <person name="Wang L."/>
            <person name="Su S."/>
            <person name="Zhang C."/>
            <person name="Zhang W."/>
        </authorList>
    </citation>
    <scope>NUCLEOTIDE SEQUENCE [LARGE SCALE GENOMIC DNA]</scope>
    <source>
        <strain evidence="4">ACCC05744</strain>
    </source>
</reference>
<organism evidence="3 4">
    <name type="scientific">Sphingobacterium deserti</name>
    <dbReference type="NCBI Taxonomy" id="1229276"/>
    <lineage>
        <taxon>Bacteria</taxon>
        <taxon>Pseudomonadati</taxon>
        <taxon>Bacteroidota</taxon>
        <taxon>Sphingobacteriia</taxon>
        <taxon>Sphingobacteriales</taxon>
        <taxon>Sphingobacteriaceae</taxon>
        <taxon>Sphingobacterium</taxon>
    </lineage>
</organism>
<dbReference type="InterPro" id="IPR013538">
    <property type="entry name" value="ASHA1/2-like_C"/>
</dbReference>
<dbReference type="Gene3D" id="3.30.530.20">
    <property type="match status" value="1"/>
</dbReference>
<reference evidence="3 4" key="2">
    <citation type="journal article" date="2015" name="PLoS ONE">
        <title>Whole-Genome Optical Mapping and Finished Genome Sequence of Sphingobacterium deserti sp. nov., a New Species Isolated from the Western Desert of China.</title>
        <authorList>
            <person name="Teng C."/>
            <person name="Zhou Z."/>
            <person name="Molnar I."/>
            <person name="Li X."/>
            <person name="Tang R."/>
            <person name="Chen M."/>
            <person name="Wang L."/>
            <person name="Su S."/>
            <person name="Zhang W."/>
            <person name="Lin M."/>
        </authorList>
    </citation>
    <scope>NUCLEOTIDE SEQUENCE [LARGE SCALE GENOMIC DNA]</scope>
    <source>
        <strain evidence="4">ACCC05744</strain>
    </source>
</reference>
<dbReference type="EMBL" id="JJMU01000026">
    <property type="protein sequence ID" value="KGE14359.1"/>
    <property type="molecule type" value="Genomic_DNA"/>
</dbReference>
<accession>A0A0B8T7D6</accession>
<dbReference type="AlphaFoldDB" id="A0A0B8T7D6"/>
<name>A0A0B8T7D6_9SPHI</name>
<protein>
    <submittedName>
        <fullName evidence="3">Activator of HSP90 ATPase 1 family protein</fullName>
    </submittedName>
</protein>
<dbReference type="eggNOG" id="COG5580">
    <property type="taxonomic scope" value="Bacteria"/>
</dbReference>
<dbReference type="RefSeq" id="WP_037497775.1">
    <property type="nucleotide sequence ID" value="NZ_JJMU01000026.1"/>
</dbReference>
<evidence type="ECO:0000313" key="4">
    <source>
        <dbReference type="Proteomes" id="UP000031802"/>
    </source>
</evidence>
<dbReference type="Proteomes" id="UP000031802">
    <property type="component" value="Unassembled WGS sequence"/>
</dbReference>